<evidence type="ECO:0000313" key="1">
    <source>
        <dbReference type="EMBL" id="ADU26517.1"/>
    </source>
</evidence>
<dbReference type="HOGENOM" id="CLU_2381805_0_0_9"/>
<evidence type="ECO:0008006" key="3">
    <source>
        <dbReference type="Google" id="ProtNLM"/>
    </source>
</evidence>
<organism evidence="1 2">
    <name type="scientific">Ethanoligenens harbinense (strain DSM 18485 / JCM 12961 / CGMCC 1.5033 / YUAN-3)</name>
    <dbReference type="NCBI Taxonomy" id="663278"/>
    <lineage>
        <taxon>Bacteria</taxon>
        <taxon>Bacillati</taxon>
        <taxon>Bacillota</taxon>
        <taxon>Clostridia</taxon>
        <taxon>Eubacteriales</taxon>
        <taxon>Oscillospiraceae</taxon>
        <taxon>Ethanoligenens</taxon>
    </lineage>
</organism>
<protein>
    <recommendedName>
        <fullName evidence="3">Plasmid mobilization relaxosome protein MobC</fullName>
    </recommendedName>
</protein>
<accession>E6U3V0</accession>
<dbReference type="EMBL" id="CP002400">
    <property type="protein sequence ID" value="ADU26517.1"/>
    <property type="molecule type" value="Genomic_DNA"/>
</dbReference>
<keyword evidence="2" id="KW-1185">Reference proteome</keyword>
<sequence>MLGCTNKATGIGHSAKSTLICARWRLTGYVVYANMSDAKELVALLHQNGANVNRIARRANETNSLYAENVADLERRYGTLLAGLNRLLAKWKNL</sequence>
<evidence type="ECO:0000313" key="2">
    <source>
        <dbReference type="Proteomes" id="UP000001551"/>
    </source>
</evidence>
<name>E6U3V0_ETHHY</name>
<proteinExistence type="predicted"/>
<gene>
    <name evidence="1" type="ordered locus">Ethha_0961</name>
</gene>
<reference evidence="1 2" key="1">
    <citation type="submission" date="2010-12" db="EMBL/GenBank/DDBJ databases">
        <title>Complete sequence of Ethanoligenens harbinense YUAN-3.</title>
        <authorList>
            <person name="Lucas S."/>
            <person name="Copeland A."/>
            <person name="Lapidus A."/>
            <person name="Cheng J.-F."/>
            <person name="Bruce D."/>
            <person name="Goodwin L."/>
            <person name="Pitluck S."/>
            <person name="Chertkov O."/>
            <person name="Misra M."/>
            <person name="Detter J.C."/>
            <person name="Han C."/>
            <person name="Tapia R."/>
            <person name="Land M."/>
            <person name="Hauser L."/>
            <person name="Jeffries C."/>
            <person name="Kyrpides N."/>
            <person name="Ivanova N."/>
            <person name="Mikhailova N."/>
            <person name="Wang A."/>
            <person name="Mouttaki H."/>
            <person name="He Z."/>
            <person name="Zhou J."/>
            <person name="Hemme C.L."/>
            <person name="Woyke T."/>
        </authorList>
    </citation>
    <scope>NUCLEOTIDE SEQUENCE [LARGE SCALE GENOMIC DNA]</scope>
    <source>
        <strain evidence="2">DSM 18485 / JCM 12961 / CGMCC 1.5033 / YUAN-3</strain>
    </source>
</reference>
<dbReference type="AlphaFoldDB" id="E6U3V0"/>
<dbReference type="STRING" id="663278.Ethha_0961"/>
<dbReference type="KEGG" id="eha:Ethha_0961"/>
<dbReference type="Proteomes" id="UP000001551">
    <property type="component" value="Chromosome"/>
</dbReference>